<evidence type="ECO:0000256" key="1">
    <source>
        <dbReference type="SAM" id="Phobius"/>
    </source>
</evidence>
<organism evidence="2 3">
    <name type="scientific">Bemisia tabaci</name>
    <name type="common">Sweetpotato whitefly</name>
    <name type="synonym">Aleurodes tabaci</name>
    <dbReference type="NCBI Taxonomy" id="7038"/>
    <lineage>
        <taxon>Eukaryota</taxon>
        <taxon>Metazoa</taxon>
        <taxon>Ecdysozoa</taxon>
        <taxon>Arthropoda</taxon>
        <taxon>Hexapoda</taxon>
        <taxon>Insecta</taxon>
        <taxon>Pterygota</taxon>
        <taxon>Neoptera</taxon>
        <taxon>Paraneoptera</taxon>
        <taxon>Hemiptera</taxon>
        <taxon>Sternorrhyncha</taxon>
        <taxon>Aleyrodoidea</taxon>
        <taxon>Aleyrodidae</taxon>
        <taxon>Aleyrodinae</taxon>
        <taxon>Bemisia</taxon>
    </lineage>
</organism>
<proteinExistence type="predicted"/>
<dbReference type="Proteomes" id="UP001152759">
    <property type="component" value="Chromosome 4"/>
</dbReference>
<keyword evidence="3" id="KW-1185">Reference proteome</keyword>
<reference evidence="2" key="1">
    <citation type="submission" date="2021-12" db="EMBL/GenBank/DDBJ databases">
        <authorList>
            <person name="King R."/>
        </authorList>
    </citation>
    <scope>NUCLEOTIDE SEQUENCE</scope>
</reference>
<evidence type="ECO:0000313" key="3">
    <source>
        <dbReference type="Proteomes" id="UP001152759"/>
    </source>
</evidence>
<feature type="transmembrane region" description="Helical" evidence="1">
    <location>
        <begin position="216"/>
        <end position="237"/>
    </location>
</feature>
<keyword evidence="1" id="KW-1133">Transmembrane helix</keyword>
<sequence length="261" mass="30016">MTKFLQNRVSYPEIDSLETLDQSDLMYIQANYDDLDALPSIFAQQNLSKSLIAKMATNFRHYESQILSEIFRIAPSAIFTGDRDSFLKSDAERDVFNQILRNAQILAGYDAHLVNLPFSLTSKESLVMKNSITQRYTGYHLMKECLMTYPLLLPFEKYAFIIDKLGQILFHFFETGHSSQLLRITLQDEYILVAKVPPMTSNEHPRAYNINDLQSAFIGLAVGLFLSILVFVAEVVVDIFQKPRTGYLFGVFKRFFFRKSA</sequence>
<keyword evidence="1" id="KW-0472">Membrane</keyword>
<evidence type="ECO:0000313" key="2">
    <source>
        <dbReference type="EMBL" id="CAH0388280.1"/>
    </source>
</evidence>
<name>A0A9P0ADI2_BEMTA</name>
<dbReference type="EMBL" id="OU963865">
    <property type="protein sequence ID" value="CAH0388280.1"/>
    <property type="molecule type" value="Genomic_DNA"/>
</dbReference>
<protein>
    <submittedName>
        <fullName evidence="2">Uncharacterized protein</fullName>
    </submittedName>
</protein>
<accession>A0A9P0ADI2</accession>
<dbReference type="AlphaFoldDB" id="A0A9P0ADI2"/>
<gene>
    <name evidence="2" type="ORF">BEMITA_LOCUS7201</name>
</gene>
<keyword evidence="1" id="KW-0812">Transmembrane</keyword>